<evidence type="ECO:0000256" key="1">
    <source>
        <dbReference type="SAM" id="MobiDB-lite"/>
    </source>
</evidence>
<comment type="caution">
    <text evidence="2">The sequence shown here is derived from an EMBL/GenBank/DDBJ whole genome shotgun (WGS) entry which is preliminary data.</text>
</comment>
<gene>
    <name evidence="2" type="ORF">AVEN_45105_1</name>
</gene>
<evidence type="ECO:0000313" key="2">
    <source>
        <dbReference type="EMBL" id="GBN95136.1"/>
    </source>
</evidence>
<accession>A0A4Y2T6L4</accession>
<feature type="region of interest" description="Disordered" evidence="1">
    <location>
        <begin position="33"/>
        <end position="58"/>
    </location>
</feature>
<dbReference type="EMBL" id="BGPR01025878">
    <property type="protein sequence ID" value="GBN95136.1"/>
    <property type="molecule type" value="Genomic_DNA"/>
</dbReference>
<keyword evidence="3" id="KW-1185">Reference proteome</keyword>
<name>A0A4Y2T6L4_ARAVE</name>
<feature type="compositionally biased region" description="Polar residues" evidence="1">
    <location>
        <begin position="320"/>
        <end position="330"/>
    </location>
</feature>
<proteinExistence type="predicted"/>
<organism evidence="2 3">
    <name type="scientific">Araneus ventricosus</name>
    <name type="common">Orbweaver spider</name>
    <name type="synonym">Epeira ventricosa</name>
    <dbReference type="NCBI Taxonomy" id="182803"/>
    <lineage>
        <taxon>Eukaryota</taxon>
        <taxon>Metazoa</taxon>
        <taxon>Ecdysozoa</taxon>
        <taxon>Arthropoda</taxon>
        <taxon>Chelicerata</taxon>
        <taxon>Arachnida</taxon>
        <taxon>Araneae</taxon>
        <taxon>Araneomorphae</taxon>
        <taxon>Entelegynae</taxon>
        <taxon>Araneoidea</taxon>
        <taxon>Araneidae</taxon>
        <taxon>Araneus</taxon>
    </lineage>
</organism>
<feature type="region of interest" description="Disordered" evidence="1">
    <location>
        <begin position="294"/>
        <end position="330"/>
    </location>
</feature>
<evidence type="ECO:0000313" key="3">
    <source>
        <dbReference type="Proteomes" id="UP000499080"/>
    </source>
</evidence>
<dbReference type="Proteomes" id="UP000499080">
    <property type="component" value="Unassembled WGS sequence"/>
</dbReference>
<reference evidence="2 3" key="1">
    <citation type="journal article" date="2019" name="Sci. Rep.">
        <title>Orb-weaving spider Araneus ventricosus genome elucidates the spidroin gene catalogue.</title>
        <authorList>
            <person name="Kono N."/>
            <person name="Nakamura H."/>
            <person name="Ohtoshi R."/>
            <person name="Moran D.A.P."/>
            <person name="Shinohara A."/>
            <person name="Yoshida Y."/>
            <person name="Fujiwara M."/>
            <person name="Mori M."/>
            <person name="Tomita M."/>
            <person name="Arakawa K."/>
        </authorList>
    </citation>
    <scope>NUCLEOTIDE SEQUENCE [LARGE SCALE GENOMIC DNA]</scope>
</reference>
<protein>
    <submittedName>
        <fullName evidence="2">Uncharacterized protein</fullName>
    </submittedName>
</protein>
<dbReference type="AlphaFoldDB" id="A0A4Y2T6L4"/>
<sequence>MIPLEHEISPHSHVGETVHEVFKKEEKIQEVDSQLGNKEVSREISRETTNTVSRKLSEDSKPIMNSKLIASHPQEIPNKSINFRSGDKNLVENYLLNSPVIKNPEPFEQANEIPQKFSPFVKGNDMKDFENERNHFLSGNSHDRPSYYALSDSSIPKPIITRQSNLEEINNLPIDLGKMKNHPIDFGEIKNYTYFNIRKDENNDGSNRKNLLGKRTVEILVPNIPSKNNKTAPAGLQLSNPIWQNNRNHFLKYQLQKSDGNYPDDQKYSGSKIFENSDAFLVPQQSNAASPEHLNFVEHNPNPEESNLFPGESAPRKQNGDQFNAPPQENLGNILTAEEYEDNVKRREAPVNVETIISHLLGTSSNKIKRNASPSPVNSADVLRRKKKSHKAIHKDRRHVYKKVTHLV</sequence>